<organism evidence="2 3">
    <name type="scientific">Paralvinella palmiformis</name>
    <dbReference type="NCBI Taxonomy" id="53620"/>
    <lineage>
        <taxon>Eukaryota</taxon>
        <taxon>Metazoa</taxon>
        <taxon>Spiralia</taxon>
        <taxon>Lophotrochozoa</taxon>
        <taxon>Annelida</taxon>
        <taxon>Polychaeta</taxon>
        <taxon>Sedentaria</taxon>
        <taxon>Canalipalpata</taxon>
        <taxon>Terebellida</taxon>
        <taxon>Terebelliformia</taxon>
        <taxon>Alvinellidae</taxon>
        <taxon>Paralvinella</taxon>
    </lineage>
</organism>
<evidence type="ECO:0000313" key="3">
    <source>
        <dbReference type="Proteomes" id="UP001208570"/>
    </source>
</evidence>
<dbReference type="InterPro" id="IPR013869">
    <property type="entry name" value="DUF1757"/>
</dbReference>
<keyword evidence="1" id="KW-0472">Membrane</keyword>
<comment type="caution">
    <text evidence="2">The sequence shown here is derived from an EMBL/GenBank/DDBJ whole genome shotgun (WGS) entry which is preliminary data.</text>
</comment>
<proteinExistence type="predicted"/>
<keyword evidence="3" id="KW-1185">Reference proteome</keyword>
<dbReference type="Proteomes" id="UP001208570">
    <property type="component" value="Unassembled WGS sequence"/>
</dbReference>
<keyword evidence="1" id="KW-0812">Transmembrane</keyword>
<evidence type="ECO:0000256" key="1">
    <source>
        <dbReference type="SAM" id="Phobius"/>
    </source>
</evidence>
<feature type="transmembrane region" description="Helical" evidence="1">
    <location>
        <begin position="38"/>
        <end position="56"/>
    </location>
</feature>
<name>A0AAD9J808_9ANNE</name>
<feature type="transmembrane region" description="Helical" evidence="1">
    <location>
        <begin position="139"/>
        <end position="159"/>
    </location>
</feature>
<dbReference type="EMBL" id="JAODUP010000521">
    <property type="protein sequence ID" value="KAK2148004.1"/>
    <property type="molecule type" value="Genomic_DNA"/>
</dbReference>
<gene>
    <name evidence="2" type="ORF">LSH36_521g00000</name>
</gene>
<keyword evidence="1" id="KW-1133">Transmembrane helix</keyword>
<dbReference type="PANTHER" id="PTHR38636:SF1">
    <property type="entry name" value="CHLORIDE CHANNEL PROTEIN CLC-D"/>
    <property type="match status" value="1"/>
</dbReference>
<protein>
    <submittedName>
        <fullName evidence="2">Uncharacterized protein</fullName>
    </submittedName>
</protein>
<dbReference type="PANTHER" id="PTHR38636">
    <property type="entry name" value="PROTEIN CBG20488"/>
    <property type="match status" value="1"/>
</dbReference>
<feature type="transmembrane region" description="Helical" evidence="1">
    <location>
        <begin position="77"/>
        <end position="93"/>
    </location>
</feature>
<dbReference type="Pfam" id="PF08560">
    <property type="entry name" value="DUF1757"/>
    <property type="match status" value="1"/>
</dbReference>
<reference evidence="2" key="1">
    <citation type="journal article" date="2023" name="Mol. Biol. Evol.">
        <title>Third-Generation Sequencing Reveals the Adaptive Role of the Epigenome in Three Deep-Sea Polychaetes.</title>
        <authorList>
            <person name="Perez M."/>
            <person name="Aroh O."/>
            <person name="Sun Y."/>
            <person name="Lan Y."/>
            <person name="Juniper S.K."/>
            <person name="Young C.R."/>
            <person name="Angers B."/>
            <person name="Qian P.Y."/>
        </authorList>
    </citation>
    <scope>NUCLEOTIDE SEQUENCE</scope>
    <source>
        <strain evidence="2">P08H-3</strain>
    </source>
</reference>
<sequence>MASSTWLKSFWGISVDDDELQHISQPISEYGVHVTLRYVQAGSVLGVGILGPLMALCEPGVNVISVARMAGKCGKTAALFGFVLGPVVTMFNVRNMNMEQITETCYHYRYHQPQLIVDRMSVAGLGIGSLIGKLAGGNIGYFGAIGIVGGLIVGEYLSLSENDNQLKI</sequence>
<accession>A0AAD9J808</accession>
<dbReference type="AlphaFoldDB" id="A0AAD9J808"/>
<evidence type="ECO:0000313" key="2">
    <source>
        <dbReference type="EMBL" id="KAK2148004.1"/>
    </source>
</evidence>